<sequence>MRQYLIRRFLLLVPTLIGITLLTFMITRVVPGGPIEQMLMERQFSGAEQTGKRSNNNGAREGLSEADLEYLKQLYGFDKPILVAYLDWMGDILRLDLGESYRYNEPVWDLIKARLPVSLYYGLVTSILTYLVCIPLGVLKAVKDKTWIDSVTSILIFTGYAVPAFVLGLILVVFFGGRLEWFPMEGFTGDHFDDLSWGGQVWDVVYHSILPLTCYLIGAFASMTVLMKNSLLENLSTDYVRTAFAKGLPASQVIWKHALRNSLIPLAASFGNNISLVFTGSYLIETVFNIDGLGLLGFQAITERDYPVVLGSLFLTSLIFLLGNILSDLCLAWVDPRIRFS</sequence>
<evidence type="ECO:0000256" key="4">
    <source>
        <dbReference type="ARBA" id="ARBA00022692"/>
    </source>
</evidence>
<keyword evidence="6 7" id="KW-0472">Membrane</keyword>
<feature type="transmembrane region" description="Helical" evidence="7">
    <location>
        <begin position="204"/>
        <end position="226"/>
    </location>
</feature>
<name>A0A1F6GBA2_9PROT</name>
<feature type="transmembrane region" description="Helical" evidence="7">
    <location>
        <begin position="313"/>
        <end position="334"/>
    </location>
</feature>
<evidence type="ECO:0000313" key="10">
    <source>
        <dbReference type="Proteomes" id="UP000178449"/>
    </source>
</evidence>
<dbReference type="InterPro" id="IPR035906">
    <property type="entry name" value="MetI-like_sf"/>
</dbReference>
<evidence type="ECO:0000259" key="8">
    <source>
        <dbReference type="PROSITE" id="PS50928"/>
    </source>
</evidence>
<dbReference type="PANTHER" id="PTHR30465">
    <property type="entry name" value="INNER MEMBRANE ABC TRANSPORTER"/>
    <property type="match status" value="1"/>
</dbReference>
<comment type="caution">
    <text evidence="9">The sequence shown here is derived from an EMBL/GenBank/DDBJ whole genome shotgun (WGS) entry which is preliminary data.</text>
</comment>
<comment type="similarity">
    <text evidence="7">Belongs to the binding-protein-dependent transport system permease family.</text>
</comment>
<dbReference type="PANTHER" id="PTHR30465:SF66">
    <property type="entry name" value="INNER MEMBRANE ABC TRANSPORTER PERMEASE PROTEIN YEJB"/>
    <property type="match status" value="1"/>
</dbReference>
<evidence type="ECO:0000256" key="3">
    <source>
        <dbReference type="ARBA" id="ARBA00022475"/>
    </source>
</evidence>
<keyword evidence="5 7" id="KW-1133">Transmembrane helix</keyword>
<dbReference type="STRING" id="1817772.A2527_07650"/>
<feature type="transmembrane region" description="Helical" evidence="7">
    <location>
        <begin position="263"/>
        <end position="284"/>
    </location>
</feature>
<dbReference type="GO" id="GO:0055085">
    <property type="term" value="P:transmembrane transport"/>
    <property type="evidence" value="ECO:0007669"/>
    <property type="project" value="InterPro"/>
</dbReference>
<protein>
    <submittedName>
        <fullName evidence="9">Peptide ABC transporter permease</fullName>
    </submittedName>
</protein>
<evidence type="ECO:0000313" key="9">
    <source>
        <dbReference type="EMBL" id="OGG95385.1"/>
    </source>
</evidence>
<feature type="transmembrane region" description="Helical" evidence="7">
    <location>
        <begin position="154"/>
        <end position="175"/>
    </location>
</feature>
<evidence type="ECO:0000256" key="7">
    <source>
        <dbReference type="RuleBase" id="RU363032"/>
    </source>
</evidence>
<gene>
    <name evidence="9" type="ORF">A2527_07650</name>
</gene>
<dbReference type="Gene3D" id="1.10.3720.10">
    <property type="entry name" value="MetI-like"/>
    <property type="match status" value="1"/>
</dbReference>
<dbReference type="CDD" id="cd06261">
    <property type="entry name" value="TM_PBP2"/>
    <property type="match status" value="1"/>
</dbReference>
<evidence type="ECO:0000256" key="1">
    <source>
        <dbReference type="ARBA" id="ARBA00004651"/>
    </source>
</evidence>
<accession>A0A1F6GBA2</accession>
<evidence type="ECO:0000256" key="2">
    <source>
        <dbReference type="ARBA" id="ARBA00022448"/>
    </source>
</evidence>
<dbReference type="InterPro" id="IPR000515">
    <property type="entry name" value="MetI-like"/>
</dbReference>
<keyword evidence="3" id="KW-1003">Cell membrane</keyword>
<feature type="transmembrane region" description="Helical" evidence="7">
    <location>
        <begin position="9"/>
        <end position="30"/>
    </location>
</feature>
<dbReference type="Proteomes" id="UP000178449">
    <property type="component" value="Unassembled WGS sequence"/>
</dbReference>
<keyword evidence="4 7" id="KW-0812">Transmembrane</keyword>
<dbReference type="GO" id="GO:0005886">
    <property type="term" value="C:plasma membrane"/>
    <property type="evidence" value="ECO:0007669"/>
    <property type="project" value="UniProtKB-SubCell"/>
</dbReference>
<dbReference type="GO" id="GO:0042884">
    <property type="term" value="P:microcin transport"/>
    <property type="evidence" value="ECO:0007669"/>
    <property type="project" value="TreeGrafter"/>
</dbReference>
<feature type="transmembrane region" description="Helical" evidence="7">
    <location>
        <begin position="119"/>
        <end position="142"/>
    </location>
</feature>
<comment type="subcellular location">
    <subcellularLocation>
        <location evidence="1 7">Cell membrane</location>
        <topology evidence="1 7">Multi-pass membrane protein</topology>
    </subcellularLocation>
</comment>
<evidence type="ECO:0000256" key="5">
    <source>
        <dbReference type="ARBA" id="ARBA00022989"/>
    </source>
</evidence>
<reference evidence="9 10" key="1">
    <citation type="journal article" date="2016" name="Nat. Commun.">
        <title>Thousands of microbial genomes shed light on interconnected biogeochemical processes in an aquifer system.</title>
        <authorList>
            <person name="Anantharaman K."/>
            <person name="Brown C.T."/>
            <person name="Hug L.A."/>
            <person name="Sharon I."/>
            <person name="Castelle C.J."/>
            <person name="Probst A.J."/>
            <person name="Thomas B.C."/>
            <person name="Singh A."/>
            <person name="Wilkins M.J."/>
            <person name="Karaoz U."/>
            <person name="Brodie E.L."/>
            <person name="Williams K.H."/>
            <person name="Hubbard S.S."/>
            <person name="Banfield J.F."/>
        </authorList>
    </citation>
    <scope>NUCLEOTIDE SEQUENCE [LARGE SCALE GENOMIC DNA]</scope>
</reference>
<evidence type="ECO:0000256" key="6">
    <source>
        <dbReference type="ARBA" id="ARBA00023136"/>
    </source>
</evidence>
<keyword evidence="2 7" id="KW-0813">Transport</keyword>
<dbReference type="PROSITE" id="PS50928">
    <property type="entry name" value="ABC_TM1"/>
    <property type="match status" value="1"/>
</dbReference>
<feature type="domain" description="ABC transmembrane type-1" evidence="8">
    <location>
        <begin position="115"/>
        <end position="327"/>
    </location>
</feature>
<organism evidence="9 10">
    <name type="scientific">Candidatus Lambdaproteobacteria bacterium RIFOXYD2_FULL_50_16</name>
    <dbReference type="NCBI Taxonomy" id="1817772"/>
    <lineage>
        <taxon>Bacteria</taxon>
        <taxon>Pseudomonadati</taxon>
        <taxon>Pseudomonadota</taxon>
        <taxon>Candidatus Lambdaproteobacteria</taxon>
    </lineage>
</organism>
<proteinExistence type="inferred from homology"/>
<dbReference type="EMBL" id="MFNE01000024">
    <property type="protein sequence ID" value="OGG95385.1"/>
    <property type="molecule type" value="Genomic_DNA"/>
</dbReference>
<dbReference type="SUPFAM" id="SSF161098">
    <property type="entry name" value="MetI-like"/>
    <property type="match status" value="1"/>
</dbReference>
<dbReference type="Pfam" id="PF00528">
    <property type="entry name" value="BPD_transp_1"/>
    <property type="match status" value="1"/>
</dbReference>
<dbReference type="AlphaFoldDB" id="A0A1F6GBA2"/>